<organism evidence="1 2">
    <name type="scientific">Penicillium bovifimosum</name>
    <dbReference type="NCBI Taxonomy" id="126998"/>
    <lineage>
        <taxon>Eukaryota</taxon>
        <taxon>Fungi</taxon>
        <taxon>Dikarya</taxon>
        <taxon>Ascomycota</taxon>
        <taxon>Pezizomycotina</taxon>
        <taxon>Eurotiomycetes</taxon>
        <taxon>Eurotiomycetidae</taxon>
        <taxon>Eurotiales</taxon>
        <taxon>Aspergillaceae</taxon>
        <taxon>Penicillium</taxon>
    </lineage>
</organism>
<proteinExistence type="predicted"/>
<protein>
    <submittedName>
        <fullName evidence="1">Uncharacterized protein</fullName>
    </submittedName>
</protein>
<reference evidence="1" key="2">
    <citation type="journal article" date="2023" name="IMA Fungus">
        <title>Comparative genomic study of the Penicillium genus elucidates a diverse pangenome and 15 lateral gene transfer events.</title>
        <authorList>
            <person name="Petersen C."/>
            <person name="Sorensen T."/>
            <person name="Nielsen M.R."/>
            <person name="Sondergaard T.E."/>
            <person name="Sorensen J.L."/>
            <person name="Fitzpatrick D.A."/>
            <person name="Frisvad J.C."/>
            <person name="Nielsen K.L."/>
        </authorList>
    </citation>
    <scope>NUCLEOTIDE SEQUENCE</scope>
    <source>
        <strain evidence="1">IBT 22155</strain>
    </source>
</reference>
<dbReference type="OrthoDB" id="3940621at2759"/>
<keyword evidence="2" id="KW-1185">Reference proteome</keyword>
<dbReference type="EMBL" id="JAPQKL010000005">
    <property type="protein sequence ID" value="KAJ5129440.1"/>
    <property type="molecule type" value="Genomic_DNA"/>
</dbReference>
<dbReference type="AlphaFoldDB" id="A0A9W9L064"/>
<dbReference type="GeneID" id="81405393"/>
<accession>A0A9W9L064</accession>
<dbReference type="RefSeq" id="XP_056519819.1">
    <property type="nucleotide sequence ID" value="XM_056666223.1"/>
</dbReference>
<evidence type="ECO:0000313" key="1">
    <source>
        <dbReference type="EMBL" id="KAJ5129440.1"/>
    </source>
</evidence>
<reference evidence="1" key="1">
    <citation type="submission" date="2022-11" db="EMBL/GenBank/DDBJ databases">
        <authorList>
            <person name="Petersen C."/>
        </authorList>
    </citation>
    <scope>NUCLEOTIDE SEQUENCE</scope>
    <source>
        <strain evidence="1">IBT 22155</strain>
    </source>
</reference>
<dbReference type="Proteomes" id="UP001149079">
    <property type="component" value="Unassembled WGS sequence"/>
</dbReference>
<gene>
    <name evidence="1" type="ORF">N7515_005479</name>
</gene>
<evidence type="ECO:0000313" key="2">
    <source>
        <dbReference type="Proteomes" id="UP001149079"/>
    </source>
</evidence>
<comment type="caution">
    <text evidence="1">The sequence shown here is derived from an EMBL/GenBank/DDBJ whole genome shotgun (WGS) entry which is preliminary data.</text>
</comment>
<sequence length="569" mass="64863">MEPSMTPRLQAILGPVTEPVTELPLDSPLIRLMEPSPDILMDTSPDTPVDPLSPDFLAEDLIDISIEPSMEPLIDLSMELSMEPPMAPLIGPLMDLDIEPPMAPLIGPLIDLDISSSSGSISGVSLESPLISPMNSRLGSPMETDTDYDMTSESSCGSPFLYLPDSLGLFFHLPPEVRLIIWEYLFSTIHTKLFNNGKPNANPLSILSASRYLYTEVSSHLYNNCTENILMKPAYDADEWMRIELEATNMHVDIILKDKAAADRHFQTFPHHRANVIVHLKPPNKDDPGQLVLLWRKSLEMVNIIMETIAPHPFRLTSYGWDASEPPSHWQYTQEDFFNLGGLQETPQSPFGYFPDHDIIILPFIRAQLWFENPSTDMAALTDEQFTNHCNQIRGLFFPAGLERRTEGLFTFTKETGAAAIERRILETNILLENSLDELPGHTASLLRLDRFKHWFEDGQSWESKYQVEYTAQLATNPWLAMHALANSNMRCFTLILTHHWMHCLTYRGAGKRFGVFTKWSSCIWSDKFQLGLPPLSYLFNLVTYRWTAEEQDWIFHNYAEWIAGLPRY</sequence>
<name>A0A9W9L064_9EURO</name>